<evidence type="ECO:0000256" key="1">
    <source>
        <dbReference type="ARBA" id="ARBA00004141"/>
    </source>
</evidence>
<name>A0A2J6RZ93_HYAVF</name>
<protein>
    <submittedName>
        <fullName evidence="8">MFS general substrate transporter</fullName>
    </submittedName>
</protein>
<sequence>MRPSTTMTGVLATTSVPGKFLADNKDLEESHFCTEAQPGHVKVDIHGQVAPLPYTAFSNAEKRFITLLVGLAMMFSPLSANIYLPCLPLLQQDLRVTPQLINLTVTTYVIFQGIAPAFFGELSDKVGRRLVYIITFAIYVGANIGMAVQHSYVALLILRMLQSLGASATVAIGYGVVADVTTPAERGSVLGPAMIATNLGPILGPLIGGPLADHAGWRWVFWLLTILGGVFLLTILLFFPETCRNIVGNRSAAPKGWSKPWLSFSSRKCTNEGEPKDSERPRERMVDKIRAVIPNPWKSIRIIFYKNTSVVLAVSAVFYAVYYIIQASLPHLFLTIYGLNETDIGLCYLAIGCGVAIGGYLNGKFMDYNYRMTAKKTGFKIDQVVGDDLTHFPIERARSRFAVFQVILHSACTLGYGWALDRRVHVAVPLILQFFIGFLATCIVQTFNTLLVDLYRDNPSTAAASGNITRCALSASGVAVMQPLLNRIGEGVFFSVLAAASGVIGLALIFSIRRFGMRWRSQRRERDQLAGMEMPNSKSENN</sequence>
<feature type="domain" description="Major facilitator superfamily (MFS) profile" evidence="7">
    <location>
        <begin position="65"/>
        <end position="516"/>
    </location>
</feature>
<evidence type="ECO:0000256" key="3">
    <source>
        <dbReference type="ARBA" id="ARBA00022692"/>
    </source>
</evidence>
<evidence type="ECO:0000259" key="7">
    <source>
        <dbReference type="PROSITE" id="PS50850"/>
    </source>
</evidence>
<gene>
    <name evidence="8" type="ORF">L207DRAFT_456096</name>
</gene>
<dbReference type="Proteomes" id="UP000235786">
    <property type="component" value="Unassembled WGS sequence"/>
</dbReference>
<evidence type="ECO:0000313" key="8">
    <source>
        <dbReference type="EMBL" id="PMD43815.1"/>
    </source>
</evidence>
<comment type="subcellular location">
    <subcellularLocation>
        <location evidence="1">Membrane</location>
        <topology evidence="1">Multi-pass membrane protein</topology>
    </subcellularLocation>
</comment>
<dbReference type="EMBL" id="KZ613942">
    <property type="protein sequence ID" value="PMD43815.1"/>
    <property type="molecule type" value="Genomic_DNA"/>
</dbReference>
<dbReference type="Pfam" id="PF07690">
    <property type="entry name" value="MFS_1"/>
    <property type="match status" value="1"/>
</dbReference>
<feature type="transmembrane region" description="Helical" evidence="6">
    <location>
        <begin position="154"/>
        <end position="177"/>
    </location>
</feature>
<feature type="transmembrane region" description="Helical" evidence="6">
    <location>
        <begin position="491"/>
        <end position="512"/>
    </location>
</feature>
<dbReference type="SUPFAM" id="SSF103473">
    <property type="entry name" value="MFS general substrate transporter"/>
    <property type="match status" value="1"/>
</dbReference>
<evidence type="ECO:0000313" key="9">
    <source>
        <dbReference type="Proteomes" id="UP000235786"/>
    </source>
</evidence>
<feature type="transmembrane region" description="Helical" evidence="6">
    <location>
        <begin position="64"/>
        <end position="84"/>
    </location>
</feature>
<feature type="transmembrane region" description="Helical" evidence="6">
    <location>
        <begin position="345"/>
        <end position="363"/>
    </location>
</feature>
<dbReference type="PANTHER" id="PTHR23502:SF151">
    <property type="entry name" value="MAJOR FACILITATOR SUPERFAMILY (MFS) PROFILE DOMAIN-CONTAINING PROTEIN"/>
    <property type="match status" value="1"/>
</dbReference>
<keyword evidence="4 6" id="KW-1133">Transmembrane helix</keyword>
<dbReference type="InterPro" id="IPR020846">
    <property type="entry name" value="MFS_dom"/>
</dbReference>
<dbReference type="GO" id="GO:0005886">
    <property type="term" value="C:plasma membrane"/>
    <property type="evidence" value="ECO:0007669"/>
    <property type="project" value="TreeGrafter"/>
</dbReference>
<dbReference type="GO" id="GO:0022857">
    <property type="term" value="F:transmembrane transporter activity"/>
    <property type="evidence" value="ECO:0007669"/>
    <property type="project" value="InterPro"/>
</dbReference>
<dbReference type="Gene3D" id="1.20.1250.20">
    <property type="entry name" value="MFS general substrate transporter like domains"/>
    <property type="match status" value="1"/>
</dbReference>
<accession>A0A2J6RZ93</accession>
<dbReference type="STRING" id="1149755.A0A2J6RZ93"/>
<feature type="transmembrane region" description="Helical" evidence="6">
    <location>
        <begin position="189"/>
        <end position="207"/>
    </location>
</feature>
<dbReference type="FunFam" id="1.20.1720.10:FF:000009">
    <property type="entry name" value="MFS multidrug transporter"/>
    <property type="match status" value="1"/>
</dbReference>
<evidence type="ECO:0000256" key="2">
    <source>
        <dbReference type="ARBA" id="ARBA00022448"/>
    </source>
</evidence>
<feature type="transmembrane region" description="Helical" evidence="6">
    <location>
        <begin position="431"/>
        <end position="455"/>
    </location>
</feature>
<keyword evidence="5 6" id="KW-0472">Membrane</keyword>
<dbReference type="InterPro" id="IPR011701">
    <property type="entry name" value="MFS"/>
</dbReference>
<feature type="transmembrane region" description="Helical" evidence="6">
    <location>
        <begin position="130"/>
        <end position="148"/>
    </location>
</feature>
<evidence type="ECO:0000256" key="6">
    <source>
        <dbReference type="SAM" id="Phobius"/>
    </source>
</evidence>
<dbReference type="PANTHER" id="PTHR23502">
    <property type="entry name" value="MAJOR FACILITATOR SUPERFAMILY"/>
    <property type="match status" value="1"/>
</dbReference>
<dbReference type="Gene3D" id="1.20.1720.10">
    <property type="entry name" value="Multidrug resistance protein D"/>
    <property type="match status" value="1"/>
</dbReference>
<keyword evidence="9" id="KW-1185">Reference proteome</keyword>
<dbReference type="PROSITE" id="PS50850">
    <property type="entry name" value="MFS"/>
    <property type="match status" value="1"/>
</dbReference>
<keyword evidence="2" id="KW-0813">Transport</keyword>
<dbReference type="AlphaFoldDB" id="A0A2J6RZ93"/>
<feature type="transmembrane region" description="Helical" evidence="6">
    <location>
        <begin position="219"/>
        <end position="239"/>
    </location>
</feature>
<feature type="transmembrane region" description="Helical" evidence="6">
    <location>
        <begin position="303"/>
        <end position="325"/>
    </location>
</feature>
<evidence type="ECO:0000256" key="5">
    <source>
        <dbReference type="ARBA" id="ARBA00023136"/>
    </source>
</evidence>
<reference evidence="8 9" key="1">
    <citation type="submission" date="2016-04" db="EMBL/GenBank/DDBJ databases">
        <title>A degradative enzymes factory behind the ericoid mycorrhizal symbiosis.</title>
        <authorList>
            <consortium name="DOE Joint Genome Institute"/>
            <person name="Martino E."/>
            <person name="Morin E."/>
            <person name="Grelet G."/>
            <person name="Kuo A."/>
            <person name="Kohler A."/>
            <person name="Daghino S."/>
            <person name="Barry K."/>
            <person name="Choi C."/>
            <person name="Cichocki N."/>
            <person name="Clum A."/>
            <person name="Copeland A."/>
            <person name="Hainaut M."/>
            <person name="Haridas S."/>
            <person name="Labutti K."/>
            <person name="Lindquist E."/>
            <person name="Lipzen A."/>
            <person name="Khouja H.-R."/>
            <person name="Murat C."/>
            <person name="Ohm R."/>
            <person name="Olson A."/>
            <person name="Spatafora J."/>
            <person name="Veneault-Fourrey C."/>
            <person name="Henrissat B."/>
            <person name="Grigoriev I."/>
            <person name="Martin F."/>
            <person name="Perotto S."/>
        </authorList>
    </citation>
    <scope>NUCLEOTIDE SEQUENCE [LARGE SCALE GENOMIC DNA]</scope>
    <source>
        <strain evidence="8 9">F</strain>
    </source>
</reference>
<keyword evidence="3 6" id="KW-0812">Transmembrane</keyword>
<feature type="transmembrane region" description="Helical" evidence="6">
    <location>
        <begin position="96"/>
        <end position="118"/>
    </location>
</feature>
<organism evidence="8 9">
    <name type="scientific">Hyaloscypha variabilis (strain UAMH 11265 / GT02V1 / F)</name>
    <name type="common">Meliniomyces variabilis</name>
    <dbReference type="NCBI Taxonomy" id="1149755"/>
    <lineage>
        <taxon>Eukaryota</taxon>
        <taxon>Fungi</taxon>
        <taxon>Dikarya</taxon>
        <taxon>Ascomycota</taxon>
        <taxon>Pezizomycotina</taxon>
        <taxon>Leotiomycetes</taxon>
        <taxon>Helotiales</taxon>
        <taxon>Hyaloscyphaceae</taxon>
        <taxon>Hyaloscypha</taxon>
        <taxon>Hyaloscypha variabilis</taxon>
    </lineage>
</organism>
<dbReference type="CDD" id="cd17323">
    <property type="entry name" value="MFS_Tpo1_MDR_like"/>
    <property type="match status" value="1"/>
</dbReference>
<dbReference type="OrthoDB" id="2441642at2759"/>
<dbReference type="InterPro" id="IPR036259">
    <property type="entry name" value="MFS_trans_sf"/>
</dbReference>
<proteinExistence type="predicted"/>
<feature type="transmembrane region" description="Helical" evidence="6">
    <location>
        <begin position="401"/>
        <end position="419"/>
    </location>
</feature>
<evidence type="ECO:0000256" key="4">
    <source>
        <dbReference type="ARBA" id="ARBA00022989"/>
    </source>
</evidence>